<name>A0AA94JIT8_9PSED</name>
<evidence type="ECO:0000313" key="1">
    <source>
        <dbReference type="EMBL" id="RVD78888.1"/>
    </source>
</evidence>
<dbReference type="Proteomes" id="UP000288002">
    <property type="component" value="Unassembled WGS sequence"/>
</dbReference>
<protein>
    <submittedName>
        <fullName evidence="1">Uncharacterized protein</fullName>
    </submittedName>
</protein>
<organism evidence="1 2">
    <name type="scientific">Pseudomonas koreensis</name>
    <dbReference type="NCBI Taxonomy" id="198620"/>
    <lineage>
        <taxon>Bacteria</taxon>
        <taxon>Pseudomonadati</taxon>
        <taxon>Pseudomonadota</taxon>
        <taxon>Gammaproteobacteria</taxon>
        <taxon>Pseudomonadales</taxon>
        <taxon>Pseudomonadaceae</taxon>
        <taxon>Pseudomonas</taxon>
    </lineage>
</organism>
<dbReference type="InterPro" id="IPR013783">
    <property type="entry name" value="Ig-like_fold"/>
</dbReference>
<comment type="caution">
    <text evidence="1">The sequence shown here is derived from an EMBL/GenBank/DDBJ whole genome shotgun (WGS) entry which is preliminary data.</text>
</comment>
<accession>A0AA94JIT8</accession>
<dbReference type="Gene3D" id="2.60.40.10">
    <property type="entry name" value="Immunoglobulins"/>
    <property type="match status" value="1"/>
</dbReference>
<proteinExistence type="predicted"/>
<gene>
    <name evidence="1" type="ORF">A9HBioS_1391</name>
</gene>
<sequence>MTEETQDDAEAHRNLGEINFRPVILSPDGGEVRGATAPVSGFTLDPAQIIDVYEIFPGTRRFCGSTVPITVFWGAYCSFPSSGRKTIVAHYRSNRIDSLPVTFDFFLEQPGDLPAPTFESPTLGEIVDQQVLLGGRGTNLATVRVYRDFGSDVLGTSVVGYVGTDPGPDPSWWRMTLWFAPGPVSLTATQSLLGKTSQRGTPLLLRIRPPALTAVTVTYLSNTRVKFSGSGYTGATVDIAVLSGPGGAPPPLVTVVGGRWETTVDNWTFGTYQLSATQKVSDNAGGWIPSQEYRFEASSKLPPPTDVAHTVSDYTPRFSGKGVNGATVYVRDTANNAEVAPPVEVVSQLWSTTAPMPWTPGSTRVLHVVQKLGDAQSEPVEIVVSIEAIPLPTNVRYTVQKYTPVFSGNGLNGATVVLLNDGGGSSASPNANVVNRLWTSQPANHWGPTLERNVHIRQGLNEQWSEGWVTLVVTIEPLPVEISAIEEDGLSPKISGTCYPGAGLILTFSDSNTEHRPDGGNGTWRFQRSNGFAPGREYTVTVIQSVAGMSSPPASGAFLVRPHKPVITEPNENDETHYDLTVRGTKGCNGATLQLRDAQYGRALGEPKLLRADGDWFIELKKLAFRKYQIDATQTIADKESLRSDIRNCFVVLLPPVIEVPAANQSLARTSMVSGTGEPNGQVSVWREGESLPLLDNVPVSGEGKWQAEVTLPVGTYTLKARQAFQDQASKDSPLRTYNVVPAAPLIESPGRGVHVGRSVVVSGFGYPGDTVTVTLSGGKNTLLGRSVVRDDRSWTLTLEADQPGGTHNLRAVAVRDGFESADSAAHPVVLGTYLPGIDEPAQGRWVENPLDLAGKGRVGVGRVTTWYNPEQPLRSDIAVTAQGWSAQATQALRHGGQWCRFQQSITDGADSSTLSDWVESGRFDISSLSAD</sequence>
<dbReference type="EMBL" id="MKWS01000003">
    <property type="protein sequence ID" value="RVD78888.1"/>
    <property type="molecule type" value="Genomic_DNA"/>
</dbReference>
<evidence type="ECO:0000313" key="2">
    <source>
        <dbReference type="Proteomes" id="UP000288002"/>
    </source>
</evidence>
<reference evidence="1 2" key="1">
    <citation type="submission" date="2016-10" db="EMBL/GenBank/DDBJ databases">
        <title>Search of new enzymes for the oxidation of sulfur compounds.</title>
        <authorList>
            <person name="Novo A."/>
            <person name="Moreira I.S."/>
            <person name="Castro P.M."/>
        </authorList>
    </citation>
    <scope>NUCLEOTIDE SEQUENCE [LARGE SCALE GENOMIC DNA]</scope>
    <source>
        <strain evidence="1 2">A9</strain>
    </source>
</reference>
<dbReference type="AlphaFoldDB" id="A0AA94JIT8"/>